<feature type="compositionally biased region" description="Basic and acidic residues" evidence="3">
    <location>
        <begin position="119"/>
        <end position="128"/>
    </location>
</feature>
<feature type="compositionally biased region" description="Gly residues" evidence="3">
    <location>
        <begin position="132"/>
        <end position="144"/>
    </location>
</feature>
<dbReference type="GO" id="GO:0003723">
    <property type="term" value="F:RNA binding"/>
    <property type="evidence" value="ECO:0007669"/>
    <property type="project" value="UniProtKB-UniRule"/>
</dbReference>
<accession>A0AAV8VTK8</accession>
<feature type="compositionally biased region" description="Basic and acidic residues" evidence="3">
    <location>
        <begin position="145"/>
        <end position="166"/>
    </location>
</feature>
<dbReference type="PANTHER" id="PTHR23236:SF11">
    <property type="entry name" value="EUKARYOTIC TRANSLATION INITIATION FACTOR 4H"/>
    <property type="match status" value="1"/>
</dbReference>
<protein>
    <recommendedName>
        <fullName evidence="4">RRM domain-containing protein</fullName>
    </recommendedName>
</protein>
<dbReference type="SUPFAM" id="SSF54928">
    <property type="entry name" value="RNA-binding domain, RBD"/>
    <property type="match status" value="1"/>
</dbReference>
<dbReference type="Proteomes" id="UP001159042">
    <property type="component" value="Unassembled WGS sequence"/>
</dbReference>
<feature type="compositionally biased region" description="Basic and acidic residues" evidence="3">
    <location>
        <begin position="1"/>
        <end position="17"/>
    </location>
</feature>
<feature type="region of interest" description="Disordered" evidence="3">
    <location>
        <begin position="119"/>
        <end position="172"/>
    </location>
</feature>
<dbReference type="InterPro" id="IPR012677">
    <property type="entry name" value="Nucleotide-bd_a/b_plait_sf"/>
</dbReference>
<evidence type="ECO:0000256" key="2">
    <source>
        <dbReference type="PROSITE-ProRule" id="PRU00176"/>
    </source>
</evidence>
<dbReference type="Gene3D" id="3.30.70.330">
    <property type="match status" value="1"/>
</dbReference>
<evidence type="ECO:0000259" key="4">
    <source>
        <dbReference type="PROSITE" id="PS50102"/>
    </source>
</evidence>
<evidence type="ECO:0000256" key="1">
    <source>
        <dbReference type="ARBA" id="ARBA00022884"/>
    </source>
</evidence>
<feature type="region of interest" description="Disordered" evidence="3">
    <location>
        <begin position="1"/>
        <end position="37"/>
    </location>
</feature>
<sequence>MAGRSGYDDRDNRDYGGGRRGGGGGGGGRKPLPTEPPFTAYIGNLPYGFVQGDVNKIFPSLSVKNVRLVMDKETDRFKGFCYVEFETLQDLEQAIGMNGSIEVEGHIVKIDVAEGKRNDRAGGFDRGRGGRGRGGGGGGGGGRFGNDDFDRRGPPRGNFNDRDRGGYRGNYGNFTGTTTRFLDSVQRMDLSEVAVQEEEPEQEEVAVVVVVNGVVTGDEGTQVAGTAAADHARKGEASPKIFPILHRVNTSGRPKLRLLPRTVKDPVNALAQSSQNASIFGGAKPREENIASEIIVNYDFTLRRM</sequence>
<feature type="compositionally biased region" description="Gly residues" evidence="3">
    <location>
        <begin position="18"/>
        <end position="29"/>
    </location>
</feature>
<dbReference type="Pfam" id="PF00076">
    <property type="entry name" value="RRM_1"/>
    <property type="match status" value="1"/>
</dbReference>
<keyword evidence="6" id="KW-1185">Reference proteome</keyword>
<dbReference type="EMBL" id="JANEYG010000034">
    <property type="protein sequence ID" value="KAJ8917317.1"/>
    <property type="molecule type" value="Genomic_DNA"/>
</dbReference>
<keyword evidence="1 2" id="KW-0694">RNA-binding</keyword>
<dbReference type="SMART" id="SM00360">
    <property type="entry name" value="RRM"/>
    <property type="match status" value="1"/>
</dbReference>
<dbReference type="InterPro" id="IPR000504">
    <property type="entry name" value="RRM_dom"/>
</dbReference>
<evidence type="ECO:0000313" key="5">
    <source>
        <dbReference type="EMBL" id="KAJ8917317.1"/>
    </source>
</evidence>
<comment type="caution">
    <text evidence="5">The sequence shown here is derived from an EMBL/GenBank/DDBJ whole genome shotgun (WGS) entry which is preliminary data.</text>
</comment>
<evidence type="ECO:0000313" key="6">
    <source>
        <dbReference type="Proteomes" id="UP001159042"/>
    </source>
</evidence>
<dbReference type="PROSITE" id="PS50102">
    <property type="entry name" value="RRM"/>
    <property type="match status" value="1"/>
</dbReference>
<gene>
    <name evidence="5" type="ORF">NQ315_002335</name>
</gene>
<feature type="domain" description="RRM" evidence="4">
    <location>
        <begin position="38"/>
        <end position="115"/>
    </location>
</feature>
<evidence type="ECO:0000256" key="3">
    <source>
        <dbReference type="SAM" id="MobiDB-lite"/>
    </source>
</evidence>
<dbReference type="FunFam" id="3.30.70.330:FF:000414">
    <property type="entry name" value="Eukaryotic translation initiation factor 4H"/>
    <property type="match status" value="1"/>
</dbReference>
<reference evidence="5 6" key="1">
    <citation type="journal article" date="2023" name="Insect Mol. Biol.">
        <title>Genome sequencing provides insights into the evolution of gene families encoding plant cell wall-degrading enzymes in longhorned beetles.</title>
        <authorList>
            <person name="Shin N.R."/>
            <person name="Okamura Y."/>
            <person name="Kirsch R."/>
            <person name="Pauchet Y."/>
        </authorList>
    </citation>
    <scope>NUCLEOTIDE SEQUENCE [LARGE SCALE GENOMIC DNA]</scope>
    <source>
        <strain evidence="5">EAD_L_NR</strain>
    </source>
</reference>
<name>A0AAV8VTK8_9CUCU</name>
<dbReference type="PANTHER" id="PTHR23236">
    <property type="entry name" value="EUKARYOTIC TRANSLATION INITIATION FACTOR 4B/4H"/>
    <property type="match status" value="1"/>
</dbReference>
<dbReference type="AlphaFoldDB" id="A0AAV8VTK8"/>
<organism evidence="5 6">
    <name type="scientific">Exocentrus adspersus</name>
    <dbReference type="NCBI Taxonomy" id="1586481"/>
    <lineage>
        <taxon>Eukaryota</taxon>
        <taxon>Metazoa</taxon>
        <taxon>Ecdysozoa</taxon>
        <taxon>Arthropoda</taxon>
        <taxon>Hexapoda</taxon>
        <taxon>Insecta</taxon>
        <taxon>Pterygota</taxon>
        <taxon>Neoptera</taxon>
        <taxon>Endopterygota</taxon>
        <taxon>Coleoptera</taxon>
        <taxon>Polyphaga</taxon>
        <taxon>Cucujiformia</taxon>
        <taxon>Chrysomeloidea</taxon>
        <taxon>Cerambycidae</taxon>
        <taxon>Lamiinae</taxon>
        <taxon>Acanthocinini</taxon>
        <taxon>Exocentrus</taxon>
    </lineage>
</organism>
<dbReference type="InterPro" id="IPR035979">
    <property type="entry name" value="RBD_domain_sf"/>
</dbReference>
<proteinExistence type="predicted"/>